<dbReference type="PANTHER" id="PTHR14527">
    <property type="entry name" value="PROTEIN MIS12 HOMOLOG"/>
    <property type="match status" value="1"/>
</dbReference>
<dbReference type="Proteomes" id="UP000799767">
    <property type="component" value="Unassembled WGS sequence"/>
</dbReference>
<proteinExistence type="inferred from homology"/>
<keyword evidence="7" id="KW-0175">Coiled coil</keyword>
<comment type="subcellular location">
    <subcellularLocation>
        <location evidence="1">Chromosome</location>
        <location evidence="1">Centromere</location>
        <location evidence="1">Kinetochore</location>
    </subcellularLocation>
</comment>
<dbReference type="GO" id="GO:0000070">
    <property type="term" value="P:mitotic sister chromatid segregation"/>
    <property type="evidence" value="ECO:0007669"/>
    <property type="project" value="TreeGrafter"/>
</dbReference>
<keyword evidence="3" id="KW-0158">Chromosome</keyword>
<dbReference type="PANTHER" id="PTHR14527:SF2">
    <property type="entry name" value="PROTEIN MIS12 HOMOLOG"/>
    <property type="match status" value="1"/>
</dbReference>
<dbReference type="GO" id="GO:0051301">
    <property type="term" value="P:cell division"/>
    <property type="evidence" value="ECO:0007669"/>
    <property type="project" value="UniProtKB-KW"/>
</dbReference>
<dbReference type="InterPro" id="IPR008685">
    <property type="entry name" value="Centromere_Mis12"/>
</dbReference>
<accession>A0A6A6PMS7</accession>
<reference evidence="10" key="1">
    <citation type="journal article" date="2020" name="Stud. Mycol.">
        <title>101 Dothideomycetes genomes: a test case for predicting lifestyles and emergence of pathogens.</title>
        <authorList>
            <person name="Haridas S."/>
            <person name="Albert R."/>
            <person name="Binder M."/>
            <person name="Bloem J."/>
            <person name="Labutti K."/>
            <person name="Salamov A."/>
            <person name="Andreopoulos B."/>
            <person name="Baker S."/>
            <person name="Barry K."/>
            <person name="Bills G."/>
            <person name="Bluhm B."/>
            <person name="Cannon C."/>
            <person name="Castanera R."/>
            <person name="Culley D."/>
            <person name="Daum C."/>
            <person name="Ezra D."/>
            <person name="Gonzalez J."/>
            <person name="Henrissat B."/>
            <person name="Kuo A."/>
            <person name="Liang C."/>
            <person name="Lipzen A."/>
            <person name="Lutzoni F."/>
            <person name="Magnuson J."/>
            <person name="Mondo S."/>
            <person name="Nolan M."/>
            <person name="Ohm R."/>
            <person name="Pangilinan J."/>
            <person name="Park H.-J."/>
            <person name="Ramirez L."/>
            <person name="Alfaro M."/>
            <person name="Sun H."/>
            <person name="Tritt A."/>
            <person name="Yoshinaga Y."/>
            <person name="Zwiers L.-H."/>
            <person name="Turgeon B."/>
            <person name="Goodwin S."/>
            <person name="Spatafora J."/>
            <person name="Crous P."/>
            <person name="Grigoriev I."/>
        </authorList>
    </citation>
    <scope>NUCLEOTIDE SEQUENCE</scope>
    <source>
        <strain evidence="10">CBS 113389</strain>
    </source>
</reference>
<dbReference type="Pfam" id="PF05859">
    <property type="entry name" value="Mis12"/>
    <property type="match status" value="1"/>
</dbReference>
<dbReference type="GO" id="GO:0005634">
    <property type="term" value="C:nucleus"/>
    <property type="evidence" value="ECO:0007669"/>
    <property type="project" value="InterPro"/>
</dbReference>
<dbReference type="OrthoDB" id="1884855at2759"/>
<evidence type="ECO:0000256" key="2">
    <source>
        <dbReference type="ARBA" id="ARBA00008643"/>
    </source>
</evidence>
<keyword evidence="6" id="KW-0995">Kinetochore</keyword>
<keyword evidence="8" id="KW-0131">Cell cycle</keyword>
<dbReference type="EMBL" id="MU001639">
    <property type="protein sequence ID" value="KAF2480944.1"/>
    <property type="molecule type" value="Genomic_DNA"/>
</dbReference>
<evidence type="ECO:0000256" key="9">
    <source>
        <dbReference type="ARBA" id="ARBA00023328"/>
    </source>
</evidence>
<protein>
    <submittedName>
        <fullName evidence="10">Mis12 protein-domain-containing protein</fullName>
    </submittedName>
</protein>
<evidence type="ECO:0000256" key="4">
    <source>
        <dbReference type="ARBA" id="ARBA00022618"/>
    </source>
</evidence>
<evidence type="ECO:0000256" key="3">
    <source>
        <dbReference type="ARBA" id="ARBA00022454"/>
    </source>
</evidence>
<gene>
    <name evidence="10" type="ORF">BDY17DRAFT_318474</name>
</gene>
<evidence type="ECO:0000256" key="5">
    <source>
        <dbReference type="ARBA" id="ARBA00022776"/>
    </source>
</evidence>
<evidence type="ECO:0000256" key="6">
    <source>
        <dbReference type="ARBA" id="ARBA00022838"/>
    </source>
</evidence>
<evidence type="ECO:0000313" key="10">
    <source>
        <dbReference type="EMBL" id="KAF2480944.1"/>
    </source>
</evidence>
<dbReference type="GO" id="GO:0000444">
    <property type="term" value="C:MIS12/MIND type complex"/>
    <property type="evidence" value="ECO:0007669"/>
    <property type="project" value="TreeGrafter"/>
</dbReference>
<comment type="similarity">
    <text evidence="2">Belongs to the mis12 family.</text>
</comment>
<evidence type="ECO:0000313" key="11">
    <source>
        <dbReference type="Proteomes" id="UP000799767"/>
    </source>
</evidence>
<organism evidence="10 11">
    <name type="scientific">Neohortaea acidophila</name>
    <dbReference type="NCBI Taxonomy" id="245834"/>
    <lineage>
        <taxon>Eukaryota</taxon>
        <taxon>Fungi</taxon>
        <taxon>Dikarya</taxon>
        <taxon>Ascomycota</taxon>
        <taxon>Pezizomycotina</taxon>
        <taxon>Dothideomycetes</taxon>
        <taxon>Dothideomycetidae</taxon>
        <taxon>Mycosphaerellales</taxon>
        <taxon>Teratosphaeriaceae</taxon>
        <taxon>Neohortaea</taxon>
    </lineage>
</organism>
<keyword evidence="5" id="KW-0498">Mitosis</keyword>
<keyword evidence="9" id="KW-0137">Centromere</keyword>
<evidence type="ECO:0000256" key="1">
    <source>
        <dbReference type="ARBA" id="ARBA00004629"/>
    </source>
</evidence>
<dbReference type="RefSeq" id="XP_033587514.1">
    <property type="nucleotide sequence ID" value="XM_033736187.1"/>
</dbReference>
<name>A0A6A6PMS7_9PEZI</name>
<evidence type="ECO:0000256" key="8">
    <source>
        <dbReference type="ARBA" id="ARBA00023306"/>
    </source>
</evidence>
<dbReference type="AlphaFoldDB" id="A0A6A6PMS7"/>
<keyword evidence="11" id="KW-1185">Reference proteome</keyword>
<sequence>MAVSNQMATALLTEHFRYTPLTLLDEIINTVNEVAFQAVNAVETGLSNTDPEVLGFRRDLNSALSPEAVQEAKQTEIENGIVQLETLLNATIDKDFDKFEIYTLRNILSVGHEEEQLAEWVRLEHYKNLDISPSQVAPTPEQVQLERRKLYETIKLNNMLKAEEARNQAVLSKLHRTLGGKNPASPFAFLASLQPSSKNAQPQSFSQNVQYAVKQLPALRDMIDSIKASLHTLPNARQSTEDSTSLKRMQYVETQSGRALQRRGVDVQDSTTAGAAVGRRIGRDEVEGIEAVANALDRTPDDEDMEE</sequence>
<dbReference type="GO" id="GO:0051382">
    <property type="term" value="P:kinetochore assembly"/>
    <property type="evidence" value="ECO:0007669"/>
    <property type="project" value="TreeGrafter"/>
</dbReference>
<keyword evidence="4" id="KW-0132">Cell division</keyword>
<dbReference type="GeneID" id="54477189"/>
<evidence type="ECO:0000256" key="7">
    <source>
        <dbReference type="ARBA" id="ARBA00023054"/>
    </source>
</evidence>